<keyword evidence="3" id="KW-1015">Disulfide bond</keyword>
<name>A0ABM3LMC0_BICAN</name>
<evidence type="ECO:0000313" key="7">
    <source>
        <dbReference type="RefSeq" id="XP_052740197.1"/>
    </source>
</evidence>
<dbReference type="Gene3D" id="4.10.410.10">
    <property type="entry name" value="Pancreatic trypsin inhibitor Kunitz domain"/>
    <property type="match status" value="1"/>
</dbReference>
<evidence type="ECO:0000256" key="3">
    <source>
        <dbReference type="ARBA" id="ARBA00023157"/>
    </source>
</evidence>
<evidence type="ECO:0000256" key="4">
    <source>
        <dbReference type="SAM" id="SignalP"/>
    </source>
</evidence>
<dbReference type="RefSeq" id="XP_052740197.1">
    <property type="nucleotide sequence ID" value="XM_052884237.1"/>
</dbReference>
<gene>
    <name evidence="7" type="primary">LOC128198488</name>
</gene>
<dbReference type="GeneID" id="128198488"/>
<dbReference type="InterPro" id="IPR020901">
    <property type="entry name" value="Prtase_inh_Kunz-CS"/>
</dbReference>
<dbReference type="PRINTS" id="PR00759">
    <property type="entry name" value="BASICPTASE"/>
</dbReference>
<feature type="chain" id="PRO_5047476016" evidence="4">
    <location>
        <begin position="25"/>
        <end position="110"/>
    </location>
</feature>
<protein>
    <submittedName>
        <fullName evidence="7">Kunitz-type serine protease inhibitor 2-like</fullName>
    </submittedName>
</protein>
<dbReference type="InterPro" id="IPR002223">
    <property type="entry name" value="Kunitz_BPTI"/>
</dbReference>
<dbReference type="SMART" id="SM00131">
    <property type="entry name" value="KU"/>
    <property type="match status" value="1"/>
</dbReference>
<evidence type="ECO:0000313" key="6">
    <source>
        <dbReference type="Proteomes" id="UP001652582"/>
    </source>
</evidence>
<feature type="signal peptide" evidence="4">
    <location>
        <begin position="1"/>
        <end position="24"/>
    </location>
</feature>
<dbReference type="PANTHER" id="PTHR10083">
    <property type="entry name" value="KUNITZ-TYPE PROTEASE INHIBITOR-RELATED"/>
    <property type="match status" value="1"/>
</dbReference>
<sequence length="110" mass="12760">MAGQLHQCTCISFMLIVLVYQVKGIDEEATSRDLKYISTFVAEDRAARKQVDLRRPPFCYYKPVRGECSLKLPRYYYDSTHNRCRVFLYSGCGGNTNNFLTRPQCIEVCQ</sequence>
<dbReference type="PROSITE" id="PS00280">
    <property type="entry name" value="BPTI_KUNITZ_1"/>
    <property type="match status" value="1"/>
</dbReference>
<keyword evidence="6" id="KW-1185">Reference proteome</keyword>
<dbReference type="InterPro" id="IPR050098">
    <property type="entry name" value="TFPI/VKTCI-like"/>
</dbReference>
<dbReference type="SUPFAM" id="SSF57362">
    <property type="entry name" value="BPTI-like"/>
    <property type="match status" value="1"/>
</dbReference>
<proteinExistence type="predicted"/>
<accession>A0ABM3LMC0</accession>
<dbReference type="GO" id="GO:0004867">
    <property type="term" value="F:serine-type endopeptidase inhibitor activity"/>
    <property type="evidence" value="ECO:0007669"/>
    <property type="project" value="UniProtKB-KW"/>
</dbReference>
<feature type="domain" description="BPTI/Kunitz inhibitor" evidence="5">
    <location>
        <begin position="59"/>
        <end position="109"/>
    </location>
</feature>
<dbReference type="PROSITE" id="PS50279">
    <property type="entry name" value="BPTI_KUNITZ_2"/>
    <property type="match status" value="1"/>
</dbReference>
<organism evidence="6 7">
    <name type="scientific">Bicyclus anynana</name>
    <name type="common">Squinting bush brown butterfly</name>
    <dbReference type="NCBI Taxonomy" id="110368"/>
    <lineage>
        <taxon>Eukaryota</taxon>
        <taxon>Metazoa</taxon>
        <taxon>Ecdysozoa</taxon>
        <taxon>Arthropoda</taxon>
        <taxon>Hexapoda</taxon>
        <taxon>Insecta</taxon>
        <taxon>Pterygota</taxon>
        <taxon>Neoptera</taxon>
        <taxon>Endopterygota</taxon>
        <taxon>Lepidoptera</taxon>
        <taxon>Glossata</taxon>
        <taxon>Ditrysia</taxon>
        <taxon>Papilionoidea</taxon>
        <taxon>Nymphalidae</taxon>
        <taxon>Satyrinae</taxon>
        <taxon>Satyrini</taxon>
        <taxon>Mycalesina</taxon>
        <taxon>Bicyclus</taxon>
    </lineage>
</organism>
<evidence type="ECO:0000256" key="2">
    <source>
        <dbReference type="ARBA" id="ARBA00022900"/>
    </source>
</evidence>
<dbReference type="InterPro" id="IPR036880">
    <property type="entry name" value="Kunitz_BPTI_sf"/>
</dbReference>
<reference evidence="7" key="1">
    <citation type="submission" date="2025-08" db="UniProtKB">
        <authorList>
            <consortium name="RefSeq"/>
        </authorList>
    </citation>
    <scope>IDENTIFICATION</scope>
</reference>
<keyword evidence="4" id="KW-0732">Signal</keyword>
<keyword evidence="2 7" id="KW-0722">Serine protease inhibitor</keyword>
<evidence type="ECO:0000256" key="1">
    <source>
        <dbReference type="ARBA" id="ARBA00022690"/>
    </source>
</evidence>
<dbReference type="Proteomes" id="UP001652582">
    <property type="component" value="Chromosome 11"/>
</dbReference>
<evidence type="ECO:0000259" key="5">
    <source>
        <dbReference type="PROSITE" id="PS50279"/>
    </source>
</evidence>
<dbReference type="PANTHER" id="PTHR10083:SF374">
    <property type="entry name" value="BPTI_KUNITZ INHIBITOR DOMAIN-CONTAINING PROTEIN"/>
    <property type="match status" value="1"/>
</dbReference>
<dbReference type="Pfam" id="PF00014">
    <property type="entry name" value="Kunitz_BPTI"/>
    <property type="match status" value="1"/>
</dbReference>
<keyword evidence="1 7" id="KW-0646">Protease inhibitor</keyword>